<feature type="transmembrane region" description="Helical" evidence="1">
    <location>
        <begin position="181"/>
        <end position="203"/>
    </location>
</feature>
<keyword evidence="3" id="KW-1185">Reference proteome</keyword>
<gene>
    <name evidence="2" type="ORF">Taro_027154</name>
</gene>
<protein>
    <submittedName>
        <fullName evidence="2">Uncharacterized protein</fullName>
    </submittedName>
</protein>
<keyword evidence="1" id="KW-0472">Membrane</keyword>
<name>A0A843VDS8_COLES</name>
<evidence type="ECO:0000256" key="1">
    <source>
        <dbReference type="SAM" id="Phobius"/>
    </source>
</evidence>
<accession>A0A843VDS8</accession>
<sequence length="211" mass="23407">MSTVRVCVVFLDTLTSEFKLYIRLREILQGAGTRVCGCAVACSMLLLRPTAVWSEGVVLVVSTVLDPAEVERQLNLLSVDARLRGRLVLFVWVCGWCHELVLVTRGSCPTELVTCEAHPFLFQVKESRRVPIPLLVLGYNQLVDHVGIHGQRRLTEALNKDSLVRQKEYPTKSSSKSRESVSLVVLSLALLLLLGLVPLHAVLPAEAWDNP</sequence>
<comment type="caution">
    <text evidence="2">The sequence shown here is derived from an EMBL/GenBank/DDBJ whole genome shotgun (WGS) entry which is preliminary data.</text>
</comment>
<proteinExistence type="predicted"/>
<dbReference type="AlphaFoldDB" id="A0A843VDS8"/>
<dbReference type="EMBL" id="NMUH01001683">
    <property type="protein sequence ID" value="MQL94498.1"/>
    <property type="molecule type" value="Genomic_DNA"/>
</dbReference>
<organism evidence="2 3">
    <name type="scientific">Colocasia esculenta</name>
    <name type="common">Wild taro</name>
    <name type="synonym">Arum esculentum</name>
    <dbReference type="NCBI Taxonomy" id="4460"/>
    <lineage>
        <taxon>Eukaryota</taxon>
        <taxon>Viridiplantae</taxon>
        <taxon>Streptophyta</taxon>
        <taxon>Embryophyta</taxon>
        <taxon>Tracheophyta</taxon>
        <taxon>Spermatophyta</taxon>
        <taxon>Magnoliopsida</taxon>
        <taxon>Liliopsida</taxon>
        <taxon>Araceae</taxon>
        <taxon>Aroideae</taxon>
        <taxon>Colocasieae</taxon>
        <taxon>Colocasia</taxon>
    </lineage>
</organism>
<keyword evidence="1" id="KW-1133">Transmembrane helix</keyword>
<evidence type="ECO:0000313" key="3">
    <source>
        <dbReference type="Proteomes" id="UP000652761"/>
    </source>
</evidence>
<reference evidence="2" key="1">
    <citation type="submission" date="2017-07" db="EMBL/GenBank/DDBJ databases">
        <title>Taro Niue Genome Assembly and Annotation.</title>
        <authorList>
            <person name="Atibalentja N."/>
            <person name="Keating K."/>
            <person name="Fields C.J."/>
        </authorList>
    </citation>
    <scope>NUCLEOTIDE SEQUENCE</scope>
    <source>
        <strain evidence="2">Niue_2</strain>
        <tissue evidence="2">Leaf</tissue>
    </source>
</reference>
<evidence type="ECO:0000313" key="2">
    <source>
        <dbReference type="EMBL" id="MQL94498.1"/>
    </source>
</evidence>
<dbReference type="Proteomes" id="UP000652761">
    <property type="component" value="Unassembled WGS sequence"/>
</dbReference>
<keyword evidence="1" id="KW-0812">Transmembrane</keyword>